<keyword evidence="4" id="KW-0788">Thiol protease</keyword>
<feature type="domain" description="NlpC/P60" evidence="5">
    <location>
        <begin position="1"/>
        <end position="131"/>
    </location>
</feature>
<evidence type="ECO:0000256" key="1">
    <source>
        <dbReference type="ARBA" id="ARBA00007074"/>
    </source>
</evidence>
<comment type="similarity">
    <text evidence="1">Belongs to the peptidase C40 family.</text>
</comment>
<evidence type="ECO:0000259" key="5">
    <source>
        <dbReference type="PROSITE" id="PS51935"/>
    </source>
</evidence>
<keyword evidence="2" id="KW-0645">Protease</keyword>
<name>F0EII2_ENTCA</name>
<comment type="caution">
    <text evidence="6">The sequence shown here is derived from an EMBL/GenBank/DDBJ whole genome shotgun (WGS) entry which is preliminary data.</text>
</comment>
<dbReference type="EMBL" id="AEWT01000010">
    <property type="protein sequence ID" value="EGC69882.1"/>
    <property type="molecule type" value="Genomic_DNA"/>
</dbReference>
<dbReference type="InterPro" id="IPR038765">
    <property type="entry name" value="Papain-like_cys_pep_sf"/>
</dbReference>
<proteinExistence type="inferred from homology"/>
<organism evidence="6 7">
    <name type="scientific">Enterococcus casseliflavus ATCC 12755</name>
    <dbReference type="NCBI Taxonomy" id="888066"/>
    <lineage>
        <taxon>Bacteria</taxon>
        <taxon>Bacillati</taxon>
        <taxon>Bacillota</taxon>
        <taxon>Bacilli</taxon>
        <taxon>Lactobacillales</taxon>
        <taxon>Enterococcaceae</taxon>
        <taxon>Enterococcus</taxon>
    </lineage>
</organism>
<gene>
    <name evidence="6" type="ORF">HMPREF9087_1270</name>
</gene>
<dbReference type="GO" id="GO:0006508">
    <property type="term" value="P:proteolysis"/>
    <property type="evidence" value="ECO:0007669"/>
    <property type="project" value="UniProtKB-KW"/>
</dbReference>
<dbReference type="Proteomes" id="UP000004835">
    <property type="component" value="Unassembled WGS sequence"/>
</dbReference>
<dbReference type="InterPro" id="IPR008044">
    <property type="entry name" value="Phage_lysin"/>
</dbReference>
<reference evidence="6 7" key="1">
    <citation type="submission" date="2011-01" db="EMBL/GenBank/DDBJ databases">
        <authorList>
            <person name="Muzny D."/>
            <person name="Qin X."/>
            <person name="Deng J."/>
            <person name="Jiang H."/>
            <person name="Liu Y."/>
            <person name="Qu J."/>
            <person name="Song X.-Z."/>
            <person name="Zhang L."/>
            <person name="Thornton R."/>
            <person name="Coyle M."/>
            <person name="Francisco L."/>
            <person name="Jackson L."/>
            <person name="Javaid M."/>
            <person name="Korchina V."/>
            <person name="Kovar C."/>
            <person name="Mata R."/>
            <person name="Mathew T."/>
            <person name="Ngo R."/>
            <person name="Nguyen L."/>
            <person name="Nguyen N."/>
            <person name="Okwuonu G."/>
            <person name="Ongeri F."/>
            <person name="Pham C."/>
            <person name="Simmons D."/>
            <person name="Wilczek-Boney K."/>
            <person name="Hale W."/>
            <person name="Jakkamsetti A."/>
            <person name="Pham P."/>
            <person name="Ruth R."/>
            <person name="San Lucas F."/>
            <person name="Warren J."/>
            <person name="Zhang J."/>
            <person name="Zhao Z."/>
            <person name="Zhou C."/>
            <person name="Zhu D."/>
            <person name="Lee S."/>
            <person name="Bess C."/>
            <person name="Blankenburg K."/>
            <person name="Forbes L."/>
            <person name="Fu Q."/>
            <person name="Gubbala S."/>
            <person name="Hirani K."/>
            <person name="Jayaseelan J.C."/>
            <person name="Lara F."/>
            <person name="Munidasa M."/>
            <person name="Palculict T."/>
            <person name="Patil S."/>
            <person name="Pu L.-L."/>
            <person name="Saada N."/>
            <person name="Tang L."/>
            <person name="Weissenberger G."/>
            <person name="Zhu Y."/>
            <person name="Hemphill L."/>
            <person name="Shang Y."/>
            <person name="Youmans B."/>
            <person name="Ayvaz T."/>
            <person name="Ross M."/>
            <person name="Santibanez J."/>
            <person name="Aqrawi P."/>
            <person name="Gross S."/>
            <person name="Joshi V."/>
            <person name="Fowler G."/>
            <person name="Nazareth L."/>
            <person name="Reid J."/>
            <person name="Worley K."/>
            <person name="Petrosino J."/>
            <person name="Highlander S."/>
            <person name="Gibbs R."/>
        </authorList>
    </citation>
    <scope>NUCLEOTIDE SEQUENCE [LARGE SCALE GENOMIC DNA]</scope>
    <source>
        <strain evidence="6 7">ATCC 12755</strain>
    </source>
</reference>
<protein>
    <submittedName>
        <fullName evidence="6">Bacteriophage peptidoglycan hydrolase</fullName>
    </submittedName>
</protein>
<keyword evidence="3 6" id="KW-0378">Hydrolase</keyword>
<dbReference type="RefSeq" id="WP_005234015.1">
    <property type="nucleotide sequence ID" value="NZ_GL872323.1"/>
</dbReference>
<dbReference type="InterPro" id="IPR000064">
    <property type="entry name" value="NLP_P60_dom"/>
</dbReference>
<dbReference type="GO" id="GO:0008234">
    <property type="term" value="F:cysteine-type peptidase activity"/>
    <property type="evidence" value="ECO:0007669"/>
    <property type="project" value="UniProtKB-KW"/>
</dbReference>
<evidence type="ECO:0000313" key="6">
    <source>
        <dbReference type="EMBL" id="EGC69882.1"/>
    </source>
</evidence>
<sequence>MGSINNMIQWFKDREGKVSYSQDGRLGPNSYDCSSAVYFALIAGGFIPEGSMGWTGSLHDTTLPPIAKKISRSECRRGDIFLSKYWANDGHTGVFLDNATIIHCNAFDNNIQTTVADGRMGPEPTEYYRLNNTDDENKPDTESGETTMQCIYWRPSQTTAGQNNAYYFDGTSSKFLDHPDQITIIERIYKDNNGKSIPTYHFDGKLPWYTRIEQISGKKPVAGALG</sequence>
<evidence type="ECO:0000256" key="3">
    <source>
        <dbReference type="ARBA" id="ARBA00022801"/>
    </source>
</evidence>
<dbReference type="Pfam" id="PF05382">
    <property type="entry name" value="Amidase_5"/>
    <property type="match status" value="1"/>
</dbReference>
<dbReference type="AlphaFoldDB" id="F0EII2"/>
<dbReference type="Gene3D" id="3.90.1720.10">
    <property type="entry name" value="endopeptidase domain like (from Nostoc punctiforme)"/>
    <property type="match status" value="1"/>
</dbReference>
<evidence type="ECO:0000256" key="4">
    <source>
        <dbReference type="ARBA" id="ARBA00022807"/>
    </source>
</evidence>
<accession>F0EII2</accession>
<dbReference type="HOGENOM" id="CLU_1243731_0_0_9"/>
<dbReference type="SUPFAM" id="SSF54001">
    <property type="entry name" value="Cysteine proteinases"/>
    <property type="match status" value="1"/>
</dbReference>
<dbReference type="PROSITE" id="PS51935">
    <property type="entry name" value="NLPC_P60"/>
    <property type="match status" value="1"/>
</dbReference>
<evidence type="ECO:0000256" key="2">
    <source>
        <dbReference type="ARBA" id="ARBA00022670"/>
    </source>
</evidence>
<evidence type="ECO:0000313" key="7">
    <source>
        <dbReference type="Proteomes" id="UP000004835"/>
    </source>
</evidence>